<sequence length="482" mass="54573">MMASTPAVREGETLDDSSGSNSSNSRGAVTVEVKYIEEKPGVQKLNNKNAQLGNVMKRDIPRSFSCGETPVNSVVASNSRKRRDSGNDEELYRRSLGSQYKNGTYKDPDLSKLLPFVDASVPIVIDNEPMLPAAVADDYDGWNALVDSFYSGVGKTSNKSSTFLGGGCRRGKGGFLAERFRVPILRILFLSKLDGNCFDGIHLTRWIIDRKLEHSIDLIGILGYASQQTEYSVSSIELQERAIQGDLSVNISLLEGICPRVVFVPGPFDPQLFRVSRYANRMKDRRLHLTNNSYHLYRHGLKLADDLLLVDPASFRQDYISNYQPFLVCKDWNIWNFHALHRLSGQLVSWKEQVEGGLYSSKEEASSLHANEKTDKRTSLENNVKRNELEDMGVIAMMSCERKQGLVPLDPIWVNILKHRCLFCVEYGSDESEIVWTCSEQKQANIYPGNFSKNGEFVMVEITRSWQTPYRWMIHSVQKMKL</sequence>
<dbReference type="Proteomes" id="UP001061958">
    <property type="component" value="Unassembled WGS sequence"/>
</dbReference>
<name>A0A9C7URF7_9RHOD</name>
<proteinExistence type="predicted"/>
<organism evidence="2 3">
    <name type="scientific">Galdieria partita</name>
    <dbReference type="NCBI Taxonomy" id="83374"/>
    <lineage>
        <taxon>Eukaryota</taxon>
        <taxon>Rhodophyta</taxon>
        <taxon>Bangiophyceae</taxon>
        <taxon>Galdieriales</taxon>
        <taxon>Galdieriaceae</taxon>
        <taxon>Galdieria</taxon>
    </lineage>
</organism>
<evidence type="ECO:0000313" key="2">
    <source>
        <dbReference type="EMBL" id="GJQ12580.1"/>
    </source>
</evidence>
<protein>
    <submittedName>
        <fullName evidence="2">Uncharacterized protein</fullName>
    </submittedName>
</protein>
<accession>A0A9C7URF7</accession>
<feature type="region of interest" description="Disordered" evidence="1">
    <location>
        <begin position="61"/>
        <end position="89"/>
    </location>
</feature>
<reference evidence="2" key="1">
    <citation type="journal article" date="2022" name="Proc. Natl. Acad. Sci. U.S.A.">
        <title>Life cycle and functional genomics of the unicellular red alga Galdieria for elucidating algal and plant evolution and industrial use.</title>
        <authorList>
            <person name="Hirooka S."/>
            <person name="Itabashi T."/>
            <person name="Ichinose T.M."/>
            <person name="Onuma R."/>
            <person name="Fujiwara T."/>
            <person name="Yamashita S."/>
            <person name="Jong L.W."/>
            <person name="Tomita R."/>
            <person name="Iwane A.H."/>
            <person name="Miyagishima S.Y."/>
        </authorList>
    </citation>
    <scope>NUCLEOTIDE SEQUENCE</scope>
    <source>
        <strain evidence="2">NBRC 102759</strain>
    </source>
</reference>
<evidence type="ECO:0000256" key="1">
    <source>
        <dbReference type="SAM" id="MobiDB-lite"/>
    </source>
</evidence>
<evidence type="ECO:0000313" key="3">
    <source>
        <dbReference type="Proteomes" id="UP001061958"/>
    </source>
</evidence>
<dbReference type="OrthoDB" id="7050at2759"/>
<keyword evidence="3" id="KW-1185">Reference proteome</keyword>
<feature type="region of interest" description="Disordered" evidence="1">
    <location>
        <begin position="1"/>
        <end position="27"/>
    </location>
</feature>
<dbReference type="EMBL" id="BQMJ01000034">
    <property type="protein sequence ID" value="GJQ12580.1"/>
    <property type="molecule type" value="Genomic_DNA"/>
</dbReference>
<gene>
    <name evidence="2" type="ORF">GpartN1_g4371.t1</name>
</gene>
<dbReference type="AlphaFoldDB" id="A0A9C7URF7"/>
<comment type="caution">
    <text evidence="2">The sequence shown here is derived from an EMBL/GenBank/DDBJ whole genome shotgun (WGS) entry which is preliminary data.</text>
</comment>
<reference evidence="2" key="2">
    <citation type="submission" date="2022-01" db="EMBL/GenBank/DDBJ databases">
        <authorList>
            <person name="Hirooka S."/>
            <person name="Miyagishima S.Y."/>
        </authorList>
    </citation>
    <scope>NUCLEOTIDE SEQUENCE</scope>
    <source>
        <strain evidence="2">NBRC 102759</strain>
    </source>
</reference>